<keyword evidence="3" id="KW-0862">Zinc</keyword>
<dbReference type="PROSITE" id="PS51293">
    <property type="entry name" value="SANT"/>
    <property type="match status" value="1"/>
</dbReference>
<feature type="domain" description="ZZ-type" evidence="12">
    <location>
        <begin position="257"/>
        <end position="311"/>
    </location>
</feature>
<dbReference type="GO" id="GO:0008270">
    <property type="term" value="F:zinc ion binding"/>
    <property type="evidence" value="ECO:0007669"/>
    <property type="project" value="UniProtKB-KW"/>
</dbReference>
<protein>
    <submittedName>
        <fullName evidence="15">Related to swi/snf-related matrix-associated actin-dependent regulator of chromatin, subfamily c, member 1</fullName>
    </submittedName>
</protein>
<organism evidence="15 16">
    <name type="scientific">Serendipita indica (strain DSM 11827)</name>
    <name type="common">Root endophyte fungus</name>
    <name type="synonym">Piriformospora indica</name>
    <dbReference type="NCBI Taxonomy" id="1109443"/>
    <lineage>
        <taxon>Eukaryota</taxon>
        <taxon>Fungi</taxon>
        <taxon>Dikarya</taxon>
        <taxon>Basidiomycota</taxon>
        <taxon>Agaricomycotina</taxon>
        <taxon>Agaricomycetes</taxon>
        <taxon>Sebacinales</taxon>
        <taxon>Serendipitaceae</taxon>
        <taxon>Serendipita</taxon>
    </lineage>
</organism>
<accession>G4TGH4</accession>
<feature type="region of interest" description="Disordered" evidence="10">
    <location>
        <begin position="438"/>
        <end position="472"/>
    </location>
</feature>
<dbReference type="SUPFAM" id="SSF57850">
    <property type="entry name" value="RING/U-box"/>
    <property type="match status" value="1"/>
</dbReference>
<evidence type="ECO:0000259" key="14">
    <source>
        <dbReference type="PROSITE" id="PS51293"/>
    </source>
</evidence>
<dbReference type="FunFam" id="1.10.10.10:FF:000020">
    <property type="entry name" value="SWI/SNF complex subunit SMARCC2 isoform c"/>
    <property type="match status" value="1"/>
</dbReference>
<feature type="region of interest" description="Disordered" evidence="10">
    <location>
        <begin position="1"/>
        <end position="56"/>
    </location>
</feature>
<dbReference type="InterPro" id="IPR007526">
    <property type="entry name" value="SWIRM"/>
</dbReference>
<keyword evidence="1" id="KW-0479">Metal-binding</keyword>
<evidence type="ECO:0000256" key="6">
    <source>
        <dbReference type="ARBA" id="ARBA00023163"/>
    </source>
</evidence>
<dbReference type="PROSITE" id="PS50090">
    <property type="entry name" value="MYB_LIKE"/>
    <property type="match status" value="1"/>
</dbReference>
<dbReference type="HOGENOM" id="CLU_004447_3_1_1"/>
<feature type="domain" description="SANT" evidence="14">
    <location>
        <begin position="322"/>
        <end position="373"/>
    </location>
</feature>
<keyword evidence="2 8" id="KW-0863">Zinc-finger</keyword>
<proteinExistence type="predicted"/>
<dbReference type="SMART" id="SM00717">
    <property type="entry name" value="SANT"/>
    <property type="match status" value="1"/>
</dbReference>
<keyword evidence="7" id="KW-0539">Nucleus</keyword>
<keyword evidence="6" id="KW-0804">Transcription</keyword>
<keyword evidence="4" id="KW-0805">Transcription regulation</keyword>
<comment type="caution">
    <text evidence="15">The sequence shown here is derived from an EMBL/GenBank/DDBJ whole genome shotgun (WGS) entry which is preliminary data.</text>
</comment>
<dbReference type="Pfam" id="PF00249">
    <property type="entry name" value="Myb_DNA-binding"/>
    <property type="match status" value="1"/>
</dbReference>
<feature type="domain" description="SWIRM" evidence="13">
    <location>
        <begin position="77"/>
        <end position="174"/>
    </location>
</feature>
<dbReference type="CDD" id="cd00167">
    <property type="entry name" value="SANT"/>
    <property type="match status" value="1"/>
</dbReference>
<evidence type="ECO:0000259" key="13">
    <source>
        <dbReference type="PROSITE" id="PS50934"/>
    </source>
</evidence>
<evidence type="ECO:0000256" key="10">
    <source>
        <dbReference type="SAM" id="MobiDB-lite"/>
    </source>
</evidence>
<dbReference type="Gene3D" id="1.10.10.10">
    <property type="entry name" value="Winged helix-like DNA-binding domain superfamily/Winged helix DNA-binding domain"/>
    <property type="match status" value="1"/>
</dbReference>
<dbReference type="EMBL" id="CAFZ01000082">
    <property type="protein sequence ID" value="CCA70421.1"/>
    <property type="molecule type" value="Genomic_DNA"/>
</dbReference>
<dbReference type="CDD" id="cd02336">
    <property type="entry name" value="ZZ_RSC8"/>
    <property type="match status" value="1"/>
</dbReference>
<dbReference type="InterPro" id="IPR000433">
    <property type="entry name" value="Znf_ZZ"/>
</dbReference>
<dbReference type="InterPro" id="IPR017884">
    <property type="entry name" value="SANT_dom"/>
</dbReference>
<dbReference type="InterPro" id="IPR043145">
    <property type="entry name" value="Znf_ZZ_sf"/>
</dbReference>
<dbReference type="GO" id="GO:0045893">
    <property type="term" value="P:positive regulation of DNA-templated transcription"/>
    <property type="evidence" value="ECO:0007669"/>
    <property type="project" value="TreeGrafter"/>
</dbReference>
<dbReference type="InParanoid" id="G4TGH4"/>
<gene>
    <name evidence="15" type="ORF">PIIN_04360</name>
</gene>
<dbReference type="Pfam" id="PF16495">
    <property type="entry name" value="SWIRM-assoc_1"/>
    <property type="match status" value="1"/>
</dbReference>
<evidence type="ECO:0000256" key="3">
    <source>
        <dbReference type="ARBA" id="ARBA00022833"/>
    </source>
</evidence>
<dbReference type="GO" id="GO:0003677">
    <property type="term" value="F:DNA binding"/>
    <property type="evidence" value="ECO:0007669"/>
    <property type="project" value="UniProtKB-KW"/>
</dbReference>
<dbReference type="STRING" id="1109443.G4TGH4"/>
<evidence type="ECO:0000256" key="4">
    <source>
        <dbReference type="ARBA" id="ARBA00023015"/>
    </source>
</evidence>
<dbReference type="Gene3D" id="1.10.10.60">
    <property type="entry name" value="Homeodomain-like"/>
    <property type="match status" value="1"/>
</dbReference>
<evidence type="ECO:0000313" key="15">
    <source>
        <dbReference type="EMBL" id="CCA70421.1"/>
    </source>
</evidence>
<evidence type="ECO:0000256" key="1">
    <source>
        <dbReference type="ARBA" id="ARBA00022723"/>
    </source>
</evidence>
<dbReference type="InterPro" id="IPR036388">
    <property type="entry name" value="WH-like_DNA-bd_sf"/>
</dbReference>
<dbReference type="InterPro" id="IPR009057">
    <property type="entry name" value="Homeodomain-like_sf"/>
</dbReference>
<dbReference type="OMA" id="QQFNEME"/>
<keyword evidence="5" id="KW-0238">DNA-binding</keyword>
<dbReference type="SUPFAM" id="SSF46689">
    <property type="entry name" value="Homeodomain-like"/>
    <property type="match status" value="2"/>
</dbReference>
<evidence type="ECO:0000256" key="8">
    <source>
        <dbReference type="PROSITE-ProRule" id="PRU00228"/>
    </source>
</evidence>
<evidence type="ECO:0000259" key="12">
    <source>
        <dbReference type="PROSITE" id="PS50135"/>
    </source>
</evidence>
<dbReference type="FunFam" id="1.10.10.60:FF:000014">
    <property type="entry name" value="SWI/SNF complex subunit SMARCC2 isoform C"/>
    <property type="match status" value="1"/>
</dbReference>
<dbReference type="PROSITE" id="PS50135">
    <property type="entry name" value="ZF_ZZ_2"/>
    <property type="match status" value="1"/>
</dbReference>
<feature type="domain" description="Myb-like" evidence="11">
    <location>
        <begin position="319"/>
        <end position="369"/>
    </location>
</feature>
<evidence type="ECO:0000259" key="11">
    <source>
        <dbReference type="PROSITE" id="PS50090"/>
    </source>
</evidence>
<feature type="coiled-coil region" evidence="9">
    <location>
        <begin position="514"/>
        <end position="544"/>
    </location>
</feature>
<dbReference type="AlphaFoldDB" id="G4TGH4"/>
<evidence type="ECO:0000256" key="5">
    <source>
        <dbReference type="ARBA" id="ARBA00023125"/>
    </source>
</evidence>
<dbReference type="InterPro" id="IPR041984">
    <property type="entry name" value="Rsc8/Ssr1/Ssr2_ZZ"/>
</dbReference>
<name>G4TGH4_SERID</name>
<keyword evidence="16" id="KW-1185">Reference proteome</keyword>
<evidence type="ECO:0000256" key="7">
    <source>
        <dbReference type="ARBA" id="ARBA00023242"/>
    </source>
</evidence>
<dbReference type="Pfam" id="PF00569">
    <property type="entry name" value="ZZ"/>
    <property type="match status" value="1"/>
</dbReference>
<dbReference type="Pfam" id="PF04433">
    <property type="entry name" value="SWIRM"/>
    <property type="match status" value="1"/>
</dbReference>
<feature type="compositionally biased region" description="Acidic residues" evidence="10">
    <location>
        <begin position="20"/>
        <end position="53"/>
    </location>
</feature>
<dbReference type="PROSITE" id="PS50934">
    <property type="entry name" value="SWIRM"/>
    <property type="match status" value="1"/>
</dbReference>
<sequence>MASTATDITKRNAGAAEGDVAMEEDDRSSENEEHQEEQENNDDDDDDEEEDPATQEANRLRLEQQARKYVAAQTHEVIIPSYSAWFSMSSIHPLEQRALPEFFNSKNRSKTPAIYKEYRDFMINTYRLRPSEYLTITACRRNLAGDVCAVMRVHAFLEQWGLINYQVDPEGRPSALGPPFTGHFRVILDTPRGLQSLNPGTKLAKPGTTMPQKPTAPPSIAFQKSIYQTTNKSAKPVSEAEALALEKSAAQSTGVSAINYSCDTCGVDCTNERYHSLKIRDYELCPPCYLDGRFPSTMFSGDFVKLTTTTNGVAGADVEEKAGAETWSDAETLLLLEGIELYDDDWVSIAEHVGTKSREACVLKFLQLPIEEGYDDGPSGPNGASKAVGVNGVKSEGDLGLLRYSKIPFDKVDNPVLSVAAFLAGVKGAESAKAKVSGATEGSEVKNEAMEVEEGDGASKAKGSGTLKSTLSMAPTSRTAHLAMQHTASAAASLATEADNQIRESLTKLVGAQIRKLELKMAQFEEMEEALEDERRGVEALRLSLLSERAQIRRWLEGVNANAGGAINKPLVAEAVGLLQGGSGGRLHLQNVDASQGMAPGDPGAPVADGAYGTLV</sequence>
<dbReference type="OrthoDB" id="118550at2759"/>
<dbReference type="Proteomes" id="UP000007148">
    <property type="component" value="Unassembled WGS sequence"/>
</dbReference>
<dbReference type="PANTHER" id="PTHR12802">
    <property type="entry name" value="SWI/SNF COMPLEX-RELATED"/>
    <property type="match status" value="1"/>
</dbReference>
<dbReference type="PANTHER" id="PTHR12802:SF41">
    <property type="entry name" value="BRAHMA ASSOCIATED PROTEIN 155 KDA"/>
    <property type="match status" value="1"/>
</dbReference>
<dbReference type="eggNOG" id="KOG1279">
    <property type="taxonomic scope" value="Eukaryota"/>
</dbReference>
<dbReference type="InterPro" id="IPR001005">
    <property type="entry name" value="SANT/Myb"/>
</dbReference>
<dbReference type="Gene3D" id="3.30.60.90">
    <property type="match status" value="1"/>
</dbReference>
<dbReference type="GO" id="GO:0006338">
    <property type="term" value="P:chromatin remodeling"/>
    <property type="evidence" value="ECO:0007669"/>
    <property type="project" value="UniProtKB-ARBA"/>
</dbReference>
<dbReference type="GO" id="GO:0042393">
    <property type="term" value="F:histone binding"/>
    <property type="evidence" value="ECO:0007669"/>
    <property type="project" value="TreeGrafter"/>
</dbReference>
<dbReference type="GO" id="GO:0016514">
    <property type="term" value="C:SWI/SNF complex"/>
    <property type="evidence" value="ECO:0007669"/>
    <property type="project" value="TreeGrafter"/>
</dbReference>
<evidence type="ECO:0000256" key="2">
    <source>
        <dbReference type="ARBA" id="ARBA00022771"/>
    </source>
</evidence>
<dbReference type="InterPro" id="IPR032451">
    <property type="entry name" value="SMARCC_C"/>
</dbReference>
<dbReference type="SMART" id="SM00291">
    <property type="entry name" value="ZnF_ZZ"/>
    <property type="match status" value="1"/>
</dbReference>
<evidence type="ECO:0000313" key="16">
    <source>
        <dbReference type="Proteomes" id="UP000007148"/>
    </source>
</evidence>
<dbReference type="FunCoup" id="G4TGH4">
    <property type="interactions" value="69"/>
</dbReference>
<keyword evidence="9" id="KW-0175">Coiled coil</keyword>
<evidence type="ECO:0000256" key="9">
    <source>
        <dbReference type="SAM" id="Coils"/>
    </source>
</evidence>
<reference evidence="15 16" key="1">
    <citation type="journal article" date="2011" name="PLoS Pathog.">
        <title>Endophytic Life Strategies Decoded by Genome and Transcriptome Analyses of the Mutualistic Root Symbiont Piriformospora indica.</title>
        <authorList>
            <person name="Zuccaro A."/>
            <person name="Lahrmann U."/>
            <person name="Guldener U."/>
            <person name="Langen G."/>
            <person name="Pfiffi S."/>
            <person name="Biedenkopf D."/>
            <person name="Wong P."/>
            <person name="Samans B."/>
            <person name="Grimm C."/>
            <person name="Basiewicz M."/>
            <person name="Murat C."/>
            <person name="Martin F."/>
            <person name="Kogel K.H."/>
        </authorList>
    </citation>
    <scope>NUCLEOTIDE SEQUENCE [LARGE SCALE GENOMIC DNA]</scope>
    <source>
        <strain evidence="15 16">DSM 11827</strain>
    </source>
</reference>